<dbReference type="InterPro" id="IPR024344">
    <property type="entry name" value="MDMPI_metal-binding"/>
</dbReference>
<dbReference type="NCBIfam" id="TIGR03083">
    <property type="entry name" value="maleylpyruvate isomerase family mycothiol-dependent enzyme"/>
    <property type="match status" value="1"/>
</dbReference>
<organism evidence="2 3">
    <name type="scientific">Hymenobacter saemangeumensis</name>
    <dbReference type="NCBI Taxonomy" id="1084522"/>
    <lineage>
        <taxon>Bacteria</taxon>
        <taxon>Pseudomonadati</taxon>
        <taxon>Bacteroidota</taxon>
        <taxon>Cytophagia</taxon>
        <taxon>Cytophagales</taxon>
        <taxon>Hymenobacteraceae</taxon>
        <taxon>Hymenobacter</taxon>
    </lineage>
</organism>
<keyword evidence="2" id="KW-0413">Isomerase</keyword>
<dbReference type="Pfam" id="PF11716">
    <property type="entry name" value="MDMPI_N"/>
    <property type="match status" value="1"/>
</dbReference>
<dbReference type="GO" id="GO:0016853">
    <property type="term" value="F:isomerase activity"/>
    <property type="evidence" value="ECO:0007669"/>
    <property type="project" value="UniProtKB-KW"/>
</dbReference>
<comment type="caution">
    <text evidence="2">The sequence shown here is derived from an EMBL/GenBank/DDBJ whole genome shotgun (WGS) entry which is preliminary data.</text>
</comment>
<dbReference type="InterPro" id="IPR017517">
    <property type="entry name" value="Maleyloyr_isom"/>
</dbReference>
<protein>
    <submittedName>
        <fullName evidence="2">Maleylpyruvate isomerase family mycothiol-dependent enzyme</fullName>
    </submittedName>
</protein>
<accession>A0ABP8IHU0</accession>
<gene>
    <name evidence="2" type="ORF">GCM10023185_25540</name>
</gene>
<dbReference type="Proteomes" id="UP001501153">
    <property type="component" value="Unassembled WGS sequence"/>
</dbReference>
<name>A0ABP8IHU0_9BACT</name>
<proteinExistence type="predicted"/>
<dbReference type="RefSeq" id="WP_345236446.1">
    <property type="nucleotide sequence ID" value="NZ_BAABGZ010000028.1"/>
</dbReference>
<dbReference type="Gene3D" id="1.20.120.450">
    <property type="entry name" value="dinb family like domain"/>
    <property type="match status" value="1"/>
</dbReference>
<feature type="domain" description="Mycothiol-dependent maleylpyruvate isomerase metal-binding" evidence="1">
    <location>
        <begin position="20"/>
        <end position="161"/>
    </location>
</feature>
<dbReference type="SUPFAM" id="SSF109854">
    <property type="entry name" value="DinB/YfiT-like putative metalloenzymes"/>
    <property type="match status" value="1"/>
</dbReference>
<sequence length="280" mass="30852">MNEPSNTLPIDVLPLFPVLDEKLLALLRSLAPADWQQPTLARLWTVKDVAAHLLDGSLRTLAMLRDGHFAEAPDDPASYEGLLRYLNQLNADWVRAARRLSPAQLIDLLAQAGTEYNAFLATLDPWAPATFAVAWAGEAESPNWFHIARDYTEKWHHQQQIHAAVGGPGLLTPQLFPPFIETLMRGLPHAYRQVAAAPGTVVQVSIAGPIGGCWQLVREDERWRLQVPQGRPAAEVTLGPDTAWRLFTKGLSPEQARPQVQLAGNLRLAEAALRLVAVMA</sequence>
<dbReference type="InterPro" id="IPR034660">
    <property type="entry name" value="DinB/YfiT-like"/>
</dbReference>
<evidence type="ECO:0000313" key="3">
    <source>
        <dbReference type="Proteomes" id="UP001501153"/>
    </source>
</evidence>
<dbReference type="EMBL" id="BAABGZ010000028">
    <property type="protein sequence ID" value="GAA4359172.1"/>
    <property type="molecule type" value="Genomic_DNA"/>
</dbReference>
<keyword evidence="3" id="KW-1185">Reference proteome</keyword>
<reference evidence="3" key="1">
    <citation type="journal article" date="2019" name="Int. J. Syst. Evol. Microbiol.">
        <title>The Global Catalogue of Microorganisms (GCM) 10K type strain sequencing project: providing services to taxonomists for standard genome sequencing and annotation.</title>
        <authorList>
            <consortium name="The Broad Institute Genomics Platform"/>
            <consortium name="The Broad Institute Genome Sequencing Center for Infectious Disease"/>
            <person name="Wu L."/>
            <person name="Ma J."/>
        </authorList>
    </citation>
    <scope>NUCLEOTIDE SEQUENCE [LARGE SCALE GENOMIC DNA]</scope>
    <source>
        <strain evidence="3">JCM 17923</strain>
    </source>
</reference>
<evidence type="ECO:0000313" key="2">
    <source>
        <dbReference type="EMBL" id="GAA4359172.1"/>
    </source>
</evidence>
<evidence type="ECO:0000259" key="1">
    <source>
        <dbReference type="Pfam" id="PF11716"/>
    </source>
</evidence>